<sequence>MTKINTIIGAISVAFGALIIYLSRDMSMFDDYGVPGERFWPYGLAILFILLGIFQWISVVVDKIKHVHQSVDLSSTAVKRAYGLGLFMLVYATGLHFFGFIIPSLLLIPIIMWLMNERKPIALVVIPVVMVAAVYVFFDIIFNSPLPTSVFFE</sequence>
<gene>
    <name evidence="3" type="ORF">BN1804_03256</name>
</gene>
<dbReference type="Proteomes" id="UP000183920">
    <property type="component" value="Unassembled WGS sequence"/>
</dbReference>
<keyword evidence="1" id="KW-0472">Membrane</keyword>
<dbReference type="Pfam" id="PF07331">
    <property type="entry name" value="TctB"/>
    <property type="match status" value="1"/>
</dbReference>
<reference evidence="4" key="1">
    <citation type="submission" date="2015-06" db="EMBL/GenBank/DDBJ databases">
        <authorList>
            <person name="Urmite Genomes"/>
        </authorList>
    </citation>
    <scope>NUCLEOTIDE SEQUENCE [LARGE SCALE GENOMIC DNA]</scope>
    <source>
        <strain evidence="4">CSUR P1867</strain>
    </source>
</reference>
<keyword evidence="1" id="KW-0812">Transmembrane</keyword>
<feature type="transmembrane region" description="Helical" evidence="1">
    <location>
        <begin position="121"/>
        <end position="142"/>
    </location>
</feature>
<protein>
    <submittedName>
        <fullName evidence="3">Tripartite tricarboxylate transporter TctB family protein</fullName>
    </submittedName>
</protein>
<feature type="transmembrane region" description="Helical" evidence="1">
    <location>
        <begin position="7"/>
        <end position="24"/>
    </location>
</feature>
<name>A0A0G4QGQ8_9GAMM</name>
<accession>A0A0G4QGQ8</accession>
<evidence type="ECO:0000259" key="2">
    <source>
        <dbReference type="Pfam" id="PF07331"/>
    </source>
</evidence>
<dbReference type="InterPro" id="IPR009936">
    <property type="entry name" value="DUF1468"/>
</dbReference>
<evidence type="ECO:0000313" key="3">
    <source>
        <dbReference type="EMBL" id="CRL64945.1"/>
    </source>
</evidence>
<feature type="domain" description="DUF1468" evidence="2">
    <location>
        <begin position="7"/>
        <end position="147"/>
    </location>
</feature>
<feature type="transmembrane region" description="Helical" evidence="1">
    <location>
        <begin position="82"/>
        <end position="115"/>
    </location>
</feature>
<proteinExistence type="predicted"/>
<feature type="transmembrane region" description="Helical" evidence="1">
    <location>
        <begin position="39"/>
        <end position="61"/>
    </location>
</feature>
<dbReference type="EMBL" id="CVRY01000007">
    <property type="protein sequence ID" value="CRL64945.1"/>
    <property type="molecule type" value="Genomic_DNA"/>
</dbReference>
<dbReference type="RefSeq" id="WP_072064914.1">
    <property type="nucleotide sequence ID" value="NZ_CVRY01000007.1"/>
</dbReference>
<keyword evidence="1" id="KW-1133">Transmembrane helix</keyword>
<organism evidence="3 4">
    <name type="scientific">Proteus penneri</name>
    <dbReference type="NCBI Taxonomy" id="102862"/>
    <lineage>
        <taxon>Bacteria</taxon>
        <taxon>Pseudomonadati</taxon>
        <taxon>Pseudomonadota</taxon>
        <taxon>Gammaproteobacteria</taxon>
        <taxon>Enterobacterales</taxon>
        <taxon>Morganellaceae</taxon>
        <taxon>Proteus</taxon>
    </lineage>
</organism>
<evidence type="ECO:0000256" key="1">
    <source>
        <dbReference type="SAM" id="Phobius"/>
    </source>
</evidence>
<dbReference type="AlphaFoldDB" id="A0A0G4QGQ8"/>
<evidence type="ECO:0000313" key="4">
    <source>
        <dbReference type="Proteomes" id="UP000183920"/>
    </source>
</evidence>